<evidence type="ECO:0000313" key="11">
    <source>
        <dbReference type="Proteomes" id="UP001317532"/>
    </source>
</evidence>
<evidence type="ECO:0000256" key="8">
    <source>
        <dbReference type="SAM" id="MobiDB-lite"/>
    </source>
</evidence>
<accession>A0AAN1XUP2</accession>
<keyword evidence="3" id="KW-0813">Transport</keyword>
<sequence>MIGRPIARAFAGVALTTLVLAQQPAFAQSPASPAPSSTPRPLASPTPSSAAGTPAPGAPAGTGANPSGSRAAINSTQLPDLAPAGEASPLPFPAYGTPAPVSPVRTVAGVPQTVTLQQAVLIAYARSPVLAAARAQVEIATAPVGLAQSALFPSVSGTASTTRTHRQAGTSSGTGTSGLGSGTTTTGSGSGLAPQNVTSNVFNVQLAQLIFDGGRVAAQIRAARATQSASIATYQRQLQTVAFNVATAYYNTLSAQRQTQVSLATVRLDQVQENLVAAQIRAGTAAKADLATAQLPTAQARVAVIRAQANERVQLATFANTLGLDADIAVQPKDDVPSLSATSGTLQVAPAFPTPAYEQAVARALALRPDLVSAQENVASLRAGLRAAKLGNFPSINATGSYGTSSSDVSGGNFRNSGSIGVALSVPIYDRGVTRAQTAQAQGQLDQGVALLAQAQQGVELNVRTALVNLISAYAALDQTNAELAKAQEVLRSTEAQYRAGVTTLPLLLNAQVGITQALTDEVTAVYTVRQAEQAVLYAEGANAAG</sequence>
<keyword evidence="7" id="KW-0998">Cell outer membrane</keyword>
<feature type="region of interest" description="Disordered" evidence="8">
    <location>
        <begin position="157"/>
        <end position="192"/>
    </location>
</feature>
<reference evidence="10 11" key="1">
    <citation type="journal article" date="2022" name="ISME Commun">
        <title>Vulcanimicrobium alpinus gen. nov. sp. nov., the first cultivated representative of the candidate phylum 'Eremiobacterota', is a metabolically versatile aerobic anoxygenic phototroph.</title>
        <authorList>
            <person name="Yabe S."/>
            <person name="Muto K."/>
            <person name="Abe K."/>
            <person name="Yokota A."/>
            <person name="Staudigel H."/>
            <person name="Tebo B.M."/>
        </authorList>
    </citation>
    <scope>NUCLEOTIDE SEQUENCE [LARGE SCALE GENOMIC DNA]</scope>
    <source>
        <strain evidence="10 11">WC8-2</strain>
    </source>
</reference>
<dbReference type="GO" id="GO:0015562">
    <property type="term" value="F:efflux transmembrane transporter activity"/>
    <property type="evidence" value="ECO:0007669"/>
    <property type="project" value="InterPro"/>
</dbReference>
<evidence type="ECO:0000256" key="3">
    <source>
        <dbReference type="ARBA" id="ARBA00022448"/>
    </source>
</evidence>
<dbReference type="KEGG" id="vab:WPS_10400"/>
<dbReference type="PANTHER" id="PTHR30026:SF20">
    <property type="entry name" value="OUTER MEMBRANE PROTEIN TOLC"/>
    <property type="match status" value="1"/>
</dbReference>
<dbReference type="InterPro" id="IPR028351">
    <property type="entry name" value="CyaE"/>
</dbReference>
<evidence type="ECO:0000256" key="7">
    <source>
        <dbReference type="ARBA" id="ARBA00023237"/>
    </source>
</evidence>
<comment type="subcellular location">
    <subcellularLocation>
        <location evidence="1">Cell outer membrane</location>
    </subcellularLocation>
</comment>
<feature type="chain" id="PRO_5042919430" description="TolC family protein" evidence="9">
    <location>
        <begin position="28"/>
        <end position="546"/>
    </location>
</feature>
<evidence type="ECO:0000256" key="6">
    <source>
        <dbReference type="ARBA" id="ARBA00023136"/>
    </source>
</evidence>
<dbReference type="Proteomes" id="UP001317532">
    <property type="component" value="Chromosome"/>
</dbReference>
<feature type="compositionally biased region" description="Low complexity" evidence="8">
    <location>
        <begin position="45"/>
        <end position="69"/>
    </location>
</feature>
<evidence type="ECO:0000256" key="4">
    <source>
        <dbReference type="ARBA" id="ARBA00022452"/>
    </source>
</evidence>
<dbReference type="RefSeq" id="WP_317996786.1">
    <property type="nucleotide sequence ID" value="NZ_AP025523.1"/>
</dbReference>
<keyword evidence="11" id="KW-1185">Reference proteome</keyword>
<dbReference type="PIRSF" id="PIRSF001892">
    <property type="entry name" value="CyaE"/>
    <property type="match status" value="1"/>
</dbReference>
<keyword evidence="6" id="KW-0472">Membrane</keyword>
<keyword evidence="4" id="KW-1134">Transmembrane beta strand</keyword>
<dbReference type="Pfam" id="PF02321">
    <property type="entry name" value="OEP"/>
    <property type="match status" value="2"/>
</dbReference>
<evidence type="ECO:0000256" key="9">
    <source>
        <dbReference type="SAM" id="SignalP"/>
    </source>
</evidence>
<dbReference type="PANTHER" id="PTHR30026">
    <property type="entry name" value="OUTER MEMBRANE PROTEIN TOLC"/>
    <property type="match status" value="1"/>
</dbReference>
<keyword evidence="5" id="KW-0812">Transmembrane</keyword>
<dbReference type="AlphaFoldDB" id="A0AAN1XUP2"/>
<protein>
    <recommendedName>
        <fullName evidence="12">TolC family protein</fullName>
    </recommendedName>
</protein>
<keyword evidence="9" id="KW-0732">Signal</keyword>
<name>A0AAN1XUP2_UNVUL</name>
<dbReference type="InterPro" id="IPR051906">
    <property type="entry name" value="TolC-like"/>
</dbReference>
<dbReference type="SUPFAM" id="SSF56954">
    <property type="entry name" value="Outer membrane efflux proteins (OEP)"/>
    <property type="match status" value="1"/>
</dbReference>
<feature type="signal peptide" evidence="9">
    <location>
        <begin position="1"/>
        <end position="27"/>
    </location>
</feature>
<evidence type="ECO:0000256" key="1">
    <source>
        <dbReference type="ARBA" id="ARBA00004442"/>
    </source>
</evidence>
<evidence type="ECO:0000256" key="5">
    <source>
        <dbReference type="ARBA" id="ARBA00022692"/>
    </source>
</evidence>
<dbReference type="EMBL" id="AP025523">
    <property type="protein sequence ID" value="BDE05764.1"/>
    <property type="molecule type" value="Genomic_DNA"/>
</dbReference>
<dbReference type="Gene3D" id="1.20.1600.10">
    <property type="entry name" value="Outer membrane efflux proteins (OEP)"/>
    <property type="match status" value="1"/>
</dbReference>
<evidence type="ECO:0000313" key="10">
    <source>
        <dbReference type="EMBL" id="BDE05764.1"/>
    </source>
</evidence>
<comment type="similarity">
    <text evidence="2">Belongs to the outer membrane factor (OMF) (TC 1.B.17) family.</text>
</comment>
<feature type="compositionally biased region" description="Pro residues" evidence="8">
    <location>
        <begin position="32"/>
        <end position="44"/>
    </location>
</feature>
<dbReference type="GO" id="GO:0009279">
    <property type="term" value="C:cell outer membrane"/>
    <property type="evidence" value="ECO:0007669"/>
    <property type="project" value="UniProtKB-SubCell"/>
</dbReference>
<feature type="region of interest" description="Disordered" evidence="8">
    <location>
        <begin position="28"/>
        <end position="73"/>
    </location>
</feature>
<dbReference type="InterPro" id="IPR003423">
    <property type="entry name" value="OMP_efflux"/>
</dbReference>
<proteinExistence type="inferred from homology"/>
<evidence type="ECO:0008006" key="12">
    <source>
        <dbReference type="Google" id="ProtNLM"/>
    </source>
</evidence>
<dbReference type="GO" id="GO:0015288">
    <property type="term" value="F:porin activity"/>
    <property type="evidence" value="ECO:0007669"/>
    <property type="project" value="TreeGrafter"/>
</dbReference>
<dbReference type="GO" id="GO:1990281">
    <property type="term" value="C:efflux pump complex"/>
    <property type="evidence" value="ECO:0007669"/>
    <property type="project" value="TreeGrafter"/>
</dbReference>
<organism evidence="10 11">
    <name type="scientific">Vulcanimicrobium alpinum</name>
    <dbReference type="NCBI Taxonomy" id="3016050"/>
    <lineage>
        <taxon>Bacteria</taxon>
        <taxon>Bacillati</taxon>
        <taxon>Vulcanimicrobiota</taxon>
        <taxon>Vulcanimicrobiia</taxon>
        <taxon>Vulcanimicrobiales</taxon>
        <taxon>Vulcanimicrobiaceae</taxon>
        <taxon>Vulcanimicrobium</taxon>
    </lineage>
</organism>
<gene>
    <name evidence="10" type="ORF">WPS_10400</name>
</gene>
<evidence type="ECO:0000256" key="2">
    <source>
        <dbReference type="ARBA" id="ARBA00007613"/>
    </source>
</evidence>